<dbReference type="GO" id="GO:0016616">
    <property type="term" value="F:oxidoreductase activity, acting on the CH-OH group of donors, NAD or NADP as acceptor"/>
    <property type="evidence" value="ECO:0007669"/>
    <property type="project" value="TreeGrafter"/>
</dbReference>
<accession>A0A5M4F947</accession>
<evidence type="ECO:0000313" key="6">
    <source>
        <dbReference type="Proteomes" id="UP000380867"/>
    </source>
</evidence>
<name>A0A5M4F947_9ACTN</name>
<reference evidence="5" key="1">
    <citation type="submission" date="2019-09" db="EMBL/GenBank/DDBJ databases">
        <authorList>
            <person name="Li J."/>
        </authorList>
    </citation>
    <scope>NUCLEOTIDE SEQUENCE [LARGE SCALE GENOMIC DNA]</scope>
    <source>
        <strain evidence="5">JCM 14732</strain>
    </source>
</reference>
<dbReference type="PRINTS" id="PR00080">
    <property type="entry name" value="SDRFAMILY"/>
</dbReference>
<keyword evidence="2" id="KW-0560">Oxidoreductase</keyword>
<dbReference type="OrthoDB" id="286404at2"/>
<dbReference type="EMBL" id="SDPQ02000004">
    <property type="protein sequence ID" value="KAA1394284.1"/>
    <property type="molecule type" value="Genomic_DNA"/>
</dbReference>
<evidence type="ECO:0000256" key="1">
    <source>
        <dbReference type="ARBA" id="ARBA00006484"/>
    </source>
</evidence>
<dbReference type="NCBIfam" id="TIGR03971">
    <property type="entry name" value="SDR_subfam_1"/>
    <property type="match status" value="1"/>
</dbReference>
<evidence type="ECO:0000256" key="4">
    <source>
        <dbReference type="RuleBase" id="RU000363"/>
    </source>
</evidence>
<dbReference type="PANTHER" id="PTHR42760">
    <property type="entry name" value="SHORT-CHAIN DEHYDROGENASES/REDUCTASES FAMILY MEMBER"/>
    <property type="match status" value="1"/>
</dbReference>
<gene>
    <name evidence="5" type="ORF">ESP70_018960</name>
</gene>
<dbReference type="Pfam" id="PF00106">
    <property type="entry name" value="adh_short"/>
    <property type="match status" value="1"/>
</dbReference>
<dbReference type="InterPro" id="IPR023985">
    <property type="entry name" value="SDR_subfam_1"/>
</dbReference>
<keyword evidence="3" id="KW-0520">NAD</keyword>
<dbReference type="FunFam" id="3.40.50.720:FF:000084">
    <property type="entry name" value="Short-chain dehydrogenase reductase"/>
    <property type="match status" value="1"/>
</dbReference>
<keyword evidence="6" id="KW-1185">Reference proteome</keyword>
<evidence type="ECO:0000256" key="3">
    <source>
        <dbReference type="ARBA" id="ARBA00023027"/>
    </source>
</evidence>
<dbReference type="RefSeq" id="WP_149690894.1">
    <property type="nucleotide sequence ID" value="NZ_SDPQ02000004.1"/>
</dbReference>
<dbReference type="AlphaFoldDB" id="A0A5M4F947"/>
<dbReference type="PANTHER" id="PTHR42760:SF40">
    <property type="entry name" value="3-OXOACYL-[ACYL-CARRIER-PROTEIN] REDUCTASE, CHLOROPLASTIC"/>
    <property type="match status" value="1"/>
</dbReference>
<protein>
    <submittedName>
        <fullName evidence="5">Mycofactocin-coupled SDR family oxidoreductase</fullName>
    </submittedName>
</protein>
<sequence>MRFTDQVVLITGGARGQGRSHAVEFSREGADIVLVDLCAPLDVPYPSSTLADLEETRRLVTEQGRQCIAVQGDVRVPADLENLVSRTVAELGRIDILIANAGILHNAPIAELAVDDFERVVATNLGGVFNAVKAVLPVMLNQGSGRIIAISSMAGRRAYGRAAHYAASKWGIIGMIKDIALDLAPTGITANVVCPGSVDTPMAVNDKLVKAFLPASSNPTMEEFRVEMAKFHPQRVPWVEPVDISRTIMHLASDAARYVTGDVLTVSAGMMAKNSS</sequence>
<organism evidence="5 6">
    <name type="scientific">Aeromicrobium ginsengisoli</name>
    <dbReference type="NCBI Taxonomy" id="363867"/>
    <lineage>
        <taxon>Bacteria</taxon>
        <taxon>Bacillati</taxon>
        <taxon>Actinomycetota</taxon>
        <taxon>Actinomycetes</taxon>
        <taxon>Propionibacteriales</taxon>
        <taxon>Nocardioidaceae</taxon>
        <taxon>Aeromicrobium</taxon>
    </lineage>
</organism>
<comment type="caution">
    <text evidence="5">The sequence shown here is derived from an EMBL/GenBank/DDBJ whole genome shotgun (WGS) entry which is preliminary data.</text>
</comment>
<dbReference type="InterPro" id="IPR036291">
    <property type="entry name" value="NAD(P)-bd_dom_sf"/>
</dbReference>
<evidence type="ECO:0000256" key="2">
    <source>
        <dbReference type="ARBA" id="ARBA00023002"/>
    </source>
</evidence>
<dbReference type="GO" id="GO:0030497">
    <property type="term" value="P:fatty acid elongation"/>
    <property type="evidence" value="ECO:0007669"/>
    <property type="project" value="TreeGrafter"/>
</dbReference>
<dbReference type="SUPFAM" id="SSF51735">
    <property type="entry name" value="NAD(P)-binding Rossmann-fold domains"/>
    <property type="match status" value="1"/>
</dbReference>
<dbReference type="InterPro" id="IPR020904">
    <property type="entry name" value="Sc_DH/Rdtase_CS"/>
</dbReference>
<dbReference type="Proteomes" id="UP000380867">
    <property type="component" value="Unassembled WGS sequence"/>
</dbReference>
<proteinExistence type="inferred from homology"/>
<evidence type="ECO:0000313" key="5">
    <source>
        <dbReference type="EMBL" id="KAA1394284.1"/>
    </source>
</evidence>
<dbReference type="CDD" id="cd05233">
    <property type="entry name" value="SDR_c"/>
    <property type="match status" value="1"/>
</dbReference>
<dbReference type="PRINTS" id="PR00081">
    <property type="entry name" value="GDHRDH"/>
</dbReference>
<comment type="similarity">
    <text evidence="1 4">Belongs to the short-chain dehydrogenases/reductases (SDR) family.</text>
</comment>
<dbReference type="InterPro" id="IPR002347">
    <property type="entry name" value="SDR_fam"/>
</dbReference>
<dbReference type="PROSITE" id="PS00061">
    <property type="entry name" value="ADH_SHORT"/>
    <property type="match status" value="1"/>
</dbReference>
<dbReference type="Gene3D" id="3.40.50.720">
    <property type="entry name" value="NAD(P)-binding Rossmann-like Domain"/>
    <property type="match status" value="1"/>
</dbReference>